<gene>
    <name evidence="1" type="ORF">MGAL_10B025249</name>
</gene>
<dbReference type="AlphaFoldDB" id="A0A8B6HCQ6"/>
<keyword evidence="2" id="KW-1185">Reference proteome</keyword>
<comment type="caution">
    <text evidence="1">The sequence shown here is derived from an EMBL/GenBank/DDBJ whole genome shotgun (WGS) entry which is preliminary data.</text>
</comment>
<protein>
    <submittedName>
        <fullName evidence="1">Uncharacterized protein</fullName>
    </submittedName>
</protein>
<proteinExistence type="predicted"/>
<reference evidence="1" key="1">
    <citation type="submission" date="2018-11" db="EMBL/GenBank/DDBJ databases">
        <authorList>
            <person name="Alioto T."/>
            <person name="Alioto T."/>
        </authorList>
    </citation>
    <scope>NUCLEOTIDE SEQUENCE</scope>
</reference>
<organism evidence="1 2">
    <name type="scientific">Mytilus galloprovincialis</name>
    <name type="common">Mediterranean mussel</name>
    <dbReference type="NCBI Taxonomy" id="29158"/>
    <lineage>
        <taxon>Eukaryota</taxon>
        <taxon>Metazoa</taxon>
        <taxon>Spiralia</taxon>
        <taxon>Lophotrochozoa</taxon>
        <taxon>Mollusca</taxon>
        <taxon>Bivalvia</taxon>
        <taxon>Autobranchia</taxon>
        <taxon>Pteriomorphia</taxon>
        <taxon>Mytilida</taxon>
        <taxon>Mytiloidea</taxon>
        <taxon>Mytilidae</taxon>
        <taxon>Mytilinae</taxon>
        <taxon>Mytilus</taxon>
    </lineage>
</organism>
<evidence type="ECO:0000313" key="2">
    <source>
        <dbReference type="Proteomes" id="UP000596742"/>
    </source>
</evidence>
<name>A0A8B6HCQ6_MYTGA</name>
<sequence>MDAAHLNKNLDKQKTTQNSAMWTTWATNVPWLPTNVALPCNVENKMDDKHIPGYPPMLLYLETWKTKWTTNIPWLPTNVALPWSKPFSQPQEQVVPKENVAPVYAPPPPTPSVSIHLLM</sequence>
<dbReference type="Proteomes" id="UP000596742">
    <property type="component" value="Unassembled WGS sequence"/>
</dbReference>
<accession>A0A8B6HCQ6</accession>
<dbReference type="OrthoDB" id="6201103at2759"/>
<evidence type="ECO:0000313" key="1">
    <source>
        <dbReference type="EMBL" id="VDI77023.1"/>
    </source>
</evidence>
<dbReference type="EMBL" id="UYJE01009813">
    <property type="protein sequence ID" value="VDI77023.1"/>
    <property type="molecule type" value="Genomic_DNA"/>
</dbReference>